<dbReference type="OrthoDB" id="423006at2759"/>
<dbReference type="GO" id="GO:0006508">
    <property type="term" value="P:proteolysis"/>
    <property type="evidence" value="ECO:0007669"/>
    <property type="project" value="InterPro"/>
</dbReference>
<evidence type="ECO:0000313" key="3">
    <source>
        <dbReference type="Proteomes" id="UP000601435"/>
    </source>
</evidence>
<feature type="domain" description="Peptidase A1" evidence="1">
    <location>
        <begin position="2"/>
        <end position="106"/>
    </location>
</feature>
<dbReference type="InterPro" id="IPR001969">
    <property type="entry name" value="Aspartic_peptidase_AS"/>
</dbReference>
<name>A0A813C0E9_9DINO</name>
<gene>
    <name evidence="2" type="ORF">SNEC2469_LOCUS32109</name>
</gene>
<dbReference type="SUPFAM" id="SSF50630">
    <property type="entry name" value="Acid proteases"/>
    <property type="match status" value="1"/>
</dbReference>
<protein>
    <recommendedName>
        <fullName evidence="1">Peptidase A1 domain-containing protein</fullName>
    </recommendedName>
</protein>
<dbReference type="PROSITE" id="PS00141">
    <property type="entry name" value="ASP_PROTEASE"/>
    <property type="match status" value="1"/>
</dbReference>
<dbReference type="InterPro" id="IPR021109">
    <property type="entry name" value="Peptidase_aspartic_dom_sf"/>
</dbReference>
<dbReference type="Pfam" id="PF00026">
    <property type="entry name" value="Asp"/>
    <property type="match status" value="1"/>
</dbReference>
<accession>A0A813C0E9</accession>
<keyword evidence="3" id="KW-1185">Reference proteome</keyword>
<dbReference type="Gene3D" id="2.40.70.10">
    <property type="entry name" value="Acid Proteases"/>
    <property type="match status" value="1"/>
</dbReference>
<dbReference type="InterPro" id="IPR033121">
    <property type="entry name" value="PEPTIDASE_A1"/>
</dbReference>
<proteinExistence type="predicted"/>
<evidence type="ECO:0000259" key="1">
    <source>
        <dbReference type="Pfam" id="PF00026"/>
    </source>
</evidence>
<dbReference type="GO" id="GO:0004190">
    <property type="term" value="F:aspartic-type endopeptidase activity"/>
    <property type="evidence" value="ECO:0007669"/>
    <property type="project" value="InterPro"/>
</dbReference>
<dbReference type="EMBL" id="CAJNJA010080063">
    <property type="protein sequence ID" value="CAE7926623.1"/>
    <property type="molecule type" value="Genomic_DNA"/>
</dbReference>
<dbReference type="Proteomes" id="UP000601435">
    <property type="component" value="Unassembled WGS sequence"/>
</dbReference>
<organism evidence="2 3">
    <name type="scientific">Symbiodinium necroappetens</name>
    <dbReference type="NCBI Taxonomy" id="1628268"/>
    <lineage>
        <taxon>Eukaryota</taxon>
        <taxon>Sar</taxon>
        <taxon>Alveolata</taxon>
        <taxon>Dinophyceae</taxon>
        <taxon>Suessiales</taxon>
        <taxon>Symbiodiniaceae</taxon>
        <taxon>Symbiodinium</taxon>
    </lineage>
</organism>
<feature type="non-terminal residue" evidence="2">
    <location>
        <position position="113"/>
    </location>
</feature>
<reference evidence="2" key="1">
    <citation type="submission" date="2021-02" db="EMBL/GenBank/DDBJ databases">
        <authorList>
            <person name="Dougan E. K."/>
            <person name="Rhodes N."/>
            <person name="Thang M."/>
            <person name="Chan C."/>
        </authorList>
    </citation>
    <scope>NUCLEOTIDE SEQUENCE</scope>
</reference>
<sequence length="113" mass="12824">MVPVALPHYWALELVDFRIGNRSLMDTDHSAKKYLIIDTGTTYFTAPDSIYDAVMAQFPEVPCSQAEAYPPLTYVLRSGDKETYDLEVKQETYMVGDDANFCVPAFMKLDVKK</sequence>
<dbReference type="AlphaFoldDB" id="A0A813C0E9"/>
<evidence type="ECO:0000313" key="2">
    <source>
        <dbReference type="EMBL" id="CAE7926623.1"/>
    </source>
</evidence>
<comment type="caution">
    <text evidence="2">The sequence shown here is derived from an EMBL/GenBank/DDBJ whole genome shotgun (WGS) entry which is preliminary data.</text>
</comment>